<dbReference type="GO" id="GO:0009055">
    <property type="term" value="F:electron transfer activity"/>
    <property type="evidence" value="ECO:0007669"/>
    <property type="project" value="InterPro"/>
</dbReference>
<accession>A0A2X3JHY7</accession>
<dbReference type="GO" id="GO:0051539">
    <property type="term" value="F:4 iron, 4 sulfur cluster binding"/>
    <property type="evidence" value="ECO:0007669"/>
    <property type="project" value="InterPro"/>
</dbReference>
<dbReference type="InterPro" id="IPR010208">
    <property type="entry name" value="Ion_transpt_RnfC/RsxC"/>
</dbReference>
<evidence type="ECO:0000256" key="1">
    <source>
        <dbReference type="ARBA" id="ARBA00022967"/>
    </source>
</evidence>
<sequence>MQNVGTAYAVKRAVIDGEPITERVVTLTGEAIARPGQPSGHGWGRQCVIY</sequence>
<evidence type="ECO:0000313" key="2">
    <source>
        <dbReference type="EMBL" id="SQD03968.1"/>
    </source>
</evidence>
<dbReference type="PANTHER" id="PTHR43034:SF2">
    <property type="entry name" value="ION-TRANSLOCATING OXIDOREDUCTASE COMPLEX SUBUNIT C"/>
    <property type="match status" value="1"/>
</dbReference>
<dbReference type="Proteomes" id="UP000250991">
    <property type="component" value="Unassembled WGS sequence"/>
</dbReference>
<dbReference type="AlphaFoldDB" id="A0A2X3JHY7"/>
<name>A0A2X3JHY7_ECOLX</name>
<proteinExistence type="predicted"/>
<evidence type="ECO:0000313" key="3">
    <source>
        <dbReference type="Proteomes" id="UP000250991"/>
    </source>
</evidence>
<dbReference type="EMBL" id="UARW01000010">
    <property type="protein sequence ID" value="SQD03968.1"/>
    <property type="molecule type" value="Genomic_DNA"/>
</dbReference>
<organism evidence="2 3">
    <name type="scientific">Escherichia coli</name>
    <dbReference type="NCBI Taxonomy" id="562"/>
    <lineage>
        <taxon>Bacteria</taxon>
        <taxon>Pseudomonadati</taxon>
        <taxon>Pseudomonadota</taxon>
        <taxon>Gammaproteobacteria</taxon>
        <taxon>Enterobacterales</taxon>
        <taxon>Enterobacteriaceae</taxon>
        <taxon>Escherichia</taxon>
    </lineage>
</organism>
<protein>
    <submittedName>
        <fullName evidence="2">Putative transport protein</fullName>
    </submittedName>
</protein>
<dbReference type="GO" id="GO:0016020">
    <property type="term" value="C:membrane"/>
    <property type="evidence" value="ECO:0007669"/>
    <property type="project" value="InterPro"/>
</dbReference>
<dbReference type="SUPFAM" id="SSF142019">
    <property type="entry name" value="Nqo1 FMN-binding domain-like"/>
    <property type="match status" value="1"/>
</dbReference>
<dbReference type="PANTHER" id="PTHR43034">
    <property type="entry name" value="ION-TRANSLOCATING OXIDOREDUCTASE COMPLEX SUBUNIT C"/>
    <property type="match status" value="1"/>
</dbReference>
<reference evidence="2 3" key="1">
    <citation type="submission" date="2018-06" db="EMBL/GenBank/DDBJ databases">
        <authorList>
            <consortium name="Pathogen Informatics"/>
            <person name="Doyle S."/>
        </authorList>
    </citation>
    <scope>NUCLEOTIDE SEQUENCE [LARGE SCALE GENOMIC DNA]</scope>
    <source>
        <strain evidence="2 3">NCTC8009</strain>
    </source>
</reference>
<dbReference type="InterPro" id="IPR037225">
    <property type="entry name" value="Nuo51_FMN-bd_sf"/>
</dbReference>
<gene>
    <name evidence="2" type="ORF">NCTC8009_04469</name>
</gene>
<keyword evidence="1" id="KW-1278">Translocase</keyword>